<reference evidence="4" key="1">
    <citation type="journal article" date="2019" name="Plant Biotechnol. J.">
        <title>Genome sequencing of the Australian wild diploid species Gossypium australe highlights disease resistance and delayed gland morphogenesis.</title>
        <authorList>
            <person name="Cai Y."/>
            <person name="Cai X."/>
            <person name="Wang Q."/>
            <person name="Wang P."/>
            <person name="Zhang Y."/>
            <person name="Cai C."/>
            <person name="Xu Y."/>
            <person name="Wang K."/>
            <person name="Zhou Z."/>
            <person name="Wang C."/>
            <person name="Geng S."/>
            <person name="Li B."/>
            <person name="Dong Q."/>
            <person name="Hou Y."/>
            <person name="Wang H."/>
            <person name="Ai P."/>
            <person name="Liu Z."/>
            <person name="Yi F."/>
            <person name="Sun M."/>
            <person name="An G."/>
            <person name="Cheng J."/>
            <person name="Zhang Y."/>
            <person name="Shi Q."/>
            <person name="Xie Y."/>
            <person name="Shi X."/>
            <person name="Chang Y."/>
            <person name="Huang F."/>
            <person name="Chen Y."/>
            <person name="Hong S."/>
            <person name="Mi L."/>
            <person name="Sun Q."/>
            <person name="Zhang L."/>
            <person name="Zhou B."/>
            <person name="Peng R."/>
            <person name="Zhang X."/>
            <person name="Liu F."/>
        </authorList>
    </citation>
    <scope>NUCLEOTIDE SEQUENCE [LARGE SCALE GENOMIC DNA]</scope>
    <source>
        <strain evidence="4">cv. PA1801</strain>
    </source>
</reference>
<dbReference type="Pfam" id="PF25597">
    <property type="entry name" value="SH3_retrovirus"/>
    <property type="match status" value="1"/>
</dbReference>
<organism evidence="3 4">
    <name type="scientific">Gossypium australe</name>
    <dbReference type="NCBI Taxonomy" id="47621"/>
    <lineage>
        <taxon>Eukaryota</taxon>
        <taxon>Viridiplantae</taxon>
        <taxon>Streptophyta</taxon>
        <taxon>Embryophyta</taxon>
        <taxon>Tracheophyta</taxon>
        <taxon>Spermatophyta</taxon>
        <taxon>Magnoliopsida</taxon>
        <taxon>eudicotyledons</taxon>
        <taxon>Gunneridae</taxon>
        <taxon>Pentapetalae</taxon>
        <taxon>rosids</taxon>
        <taxon>malvids</taxon>
        <taxon>Malvales</taxon>
        <taxon>Malvaceae</taxon>
        <taxon>Malvoideae</taxon>
        <taxon>Gossypium</taxon>
    </lineage>
</organism>
<name>A0A5B6WPF8_9ROSI</name>
<evidence type="ECO:0000259" key="2">
    <source>
        <dbReference type="Pfam" id="PF25597"/>
    </source>
</evidence>
<keyword evidence="4" id="KW-1185">Reference proteome</keyword>
<protein>
    <submittedName>
        <fullName evidence="3">Retrovirus-related Pol polyprotein from transposon TNT 1-94</fullName>
    </submittedName>
</protein>
<dbReference type="OrthoDB" id="1422773at2759"/>
<dbReference type="Pfam" id="PF07727">
    <property type="entry name" value="RVT_2"/>
    <property type="match status" value="1"/>
</dbReference>
<feature type="domain" description="Retroviral polymerase SH3-like" evidence="2">
    <location>
        <begin position="3"/>
        <end position="58"/>
    </location>
</feature>
<feature type="domain" description="Reverse transcriptase Ty1/copia-type" evidence="1">
    <location>
        <begin position="140"/>
        <end position="196"/>
    </location>
</feature>
<dbReference type="PANTHER" id="PTHR11439:SF517">
    <property type="entry name" value="CYSTEINE-RICH RLK (RECEPTOR-LIKE PROTEIN KINASE) 8"/>
    <property type="match status" value="1"/>
</dbReference>
<accession>A0A5B6WPF8</accession>
<dbReference type="PANTHER" id="PTHR11439">
    <property type="entry name" value="GAG-POL-RELATED RETROTRANSPOSON"/>
    <property type="match status" value="1"/>
</dbReference>
<evidence type="ECO:0000313" key="4">
    <source>
        <dbReference type="Proteomes" id="UP000325315"/>
    </source>
</evidence>
<evidence type="ECO:0000259" key="1">
    <source>
        <dbReference type="Pfam" id="PF07727"/>
    </source>
</evidence>
<proteinExistence type="predicted"/>
<dbReference type="InterPro" id="IPR057670">
    <property type="entry name" value="SH3_retrovirus"/>
</dbReference>
<dbReference type="EMBL" id="SMMG02000002">
    <property type="protein sequence ID" value="KAA3483136.1"/>
    <property type="molecule type" value="Genomic_DNA"/>
</dbReference>
<evidence type="ECO:0000313" key="3">
    <source>
        <dbReference type="EMBL" id="KAA3483136.1"/>
    </source>
</evidence>
<dbReference type="Proteomes" id="UP000325315">
    <property type="component" value="Unassembled WGS sequence"/>
</dbReference>
<gene>
    <name evidence="3" type="ORF">EPI10_005331</name>
</gene>
<comment type="caution">
    <text evidence="3">The sequence shown here is derived from an EMBL/GenBank/DDBJ whole genome shotgun (WGS) entry which is preliminary data.</text>
</comment>
<dbReference type="AlphaFoldDB" id="A0A5B6WPF8"/>
<dbReference type="InterPro" id="IPR013103">
    <property type="entry name" value="RVT_2"/>
</dbReference>
<sequence length="297" mass="34425">MTQRRKRKKLDDRGENCVFLSISETSKTYKLFNHVTKKVVISQDDVFNEENTWNWDEAQPTQVLCDNEVKEIPENTYPLATEVLLTHGEETSKTVKALRCVLKGPAWIQDYEVTKIGENDDTIAHYFNIVTQQVLKVLSMRQNWVYKTKLKENGEVGKCKAQLVAKGYKQEYGIDYTEIFAPIARYDTIRLITNCNSTNTPIEFSLKLIKEGDRKKVDSTLYKKIIGNLMYLSTTRLDIMYIKSLTEKLSLDFGIFYKKGEKSDMIGFTDNDYARDQDDIWITLSYVFMLSTGAISW</sequence>